<dbReference type="InterPro" id="IPR029058">
    <property type="entry name" value="AB_hydrolase_fold"/>
</dbReference>
<evidence type="ECO:0000259" key="1">
    <source>
        <dbReference type="Pfam" id="PF00656"/>
    </source>
</evidence>
<accession>A0A9D7T026</accession>
<dbReference type="InterPro" id="IPR011600">
    <property type="entry name" value="Pept_C14_caspase"/>
</dbReference>
<dbReference type="InterPro" id="IPR050452">
    <property type="entry name" value="Metacaspase"/>
</dbReference>
<evidence type="ECO:0000313" key="3">
    <source>
        <dbReference type="EMBL" id="MBK9985356.1"/>
    </source>
</evidence>
<dbReference type="EMBL" id="JADKGY010000035">
    <property type="protein sequence ID" value="MBK9985356.1"/>
    <property type="molecule type" value="Genomic_DNA"/>
</dbReference>
<proteinExistence type="predicted"/>
<dbReference type="SUPFAM" id="SSF52129">
    <property type="entry name" value="Caspase-like"/>
    <property type="match status" value="1"/>
</dbReference>
<dbReference type="PANTHER" id="PTHR48104:SF30">
    <property type="entry name" value="METACASPASE-1"/>
    <property type="match status" value="1"/>
</dbReference>
<dbReference type="SUPFAM" id="SSF53474">
    <property type="entry name" value="alpha/beta-Hydrolases"/>
    <property type="match status" value="1"/>
</dbReference>
<organism evidence="3 4">
    <name type="scientific">Candidatus Opimibacter skivensis</name>
    <dbReference type="NCBI Taxonomy" id="2982028"/>
    <lineage>
        <taxon>Bacteria</taxon>
        <taxon>Pseudomonadati</taxon>
        <taxon>Bacteroidota</taxon>
        <taxon>Saprospiria</taxon>
        <taxon>Saprospirales</taxon>
        <taxon>Saprospiraceae</taxon>
        <taxon>Candidatus Opimibacter</taxon>
    </lineage>
</organism>
<dbReference type="AlphaFoldDB" id="A0A9D7T026"/>
<evidence type="ECO:0000313" key="4">
    <source>
        <dbReference type="Proteomes" id="UP000808337"/>
    </source>
</evidence>
<dbReference type="GO" id="GO:0006508">
    <property type="term" value="P:proteolysis"/>
    <property type="evidence" value="ECO:0007669"/>
    <property type="project" value="InterPro"/>
</dbReference>
<comment type="caution">
    <text evidence="3">The sequence shown here is derived from an EMBL/GenBank/DDBJ whole genome shotgun (WGS) entry which is preliminary data.</text>
</comment>
<evidence type="ECO:0000259" key="2">
    <source>
        <dbReference type="Pfam" id="PF24096"/>
    </source>
</evidence>
<dbReference type="Gene3D" id="3.40.50.1820">
    <property type="entry name" value="alpha/beta hydrolase"/>
    <property type="match status" value="1"/>
</dbReference>
<feature type="domain" description="Peptidase C14 caspase" evidence="1">
    <location>
        <begin position="6"/>
        <end position="261"/>
    </location>
</feature>
<dbReference type="InterPro" id="IPR055803">
    <property type="entry name" value="DUF7379"/>
</dbReference>
<reference evidence="3 4" key="1">
    <citation type="submission" date="2020-10" db="EMBL/GenBank/DDBJ databases">
        <title>Connecting structure to function with the recovery of over 1000 high-quality activated sludge metagenome-assembled genomes encoding full-length rRNA genes using long-read sequencing.</title>
        <authorList>
            <person name="Singleton C.M."/>
            <person name="Petriglieri F."/>
            <person name="Kristensen J.M."/>
            <person name="Kirkegaard R.H."/>
            <person name="Michaelsen T.Y."/>
            <person name="Andersen M.H."/>
            <person name="Karst S.M."/>
            <person name="Dueholm M.S."/>
            <person name="Nielsen P.H."/>
            <person name="Albertsen M."/>
        </authorList>
    </citation>
    <scope>NUCLEOTIDE SEQUENCE [LARGE SCALE GENOMIC DNA]</scope>
    <source>
        <strain evidence="3">Ribe_18-Q3-R11-54_MAXAC.273</strain>
    </source>
</reference>
<dbReference type="PANTHER" id="PTHR48104">
    <property type="entry name" value="METACASPASE-4"/>
    <property type="match status" value="1"/>
</dbReference>
<dbReference type="InterPro" id="IPR029030">
    <property type="entry name" value="Caspase-like_dom_sf"/>
</dbReference>
<sequence length="1098" mass="121186">MKNLYVLLVGINDYPAPLPKLNGCIKDINQIEGYLNDYCAKDFNLKIKILENETATYANIISGFRDHLGAAGPDDVAWFHYSGHGSEEKTAPEFLALEPNGKDQTLICIDSRIGGANNLADKELAVLLNELATKNPAGPPHIVVSLDCCHSGSGTRDAGSNIEWGVRNAPSTGGTRTLDSYVNGYYAKQKTLEVPSARHVLLTACKSVQLAGDLPQGGAFTSGLIKALEASKGNLSYTDLFIRARSTVEQTRENQTPQFETIQNFDPYVRFLEGSPTGERDVYEVIVKDGDWYVKCGAIHGLPTAPSSPIELDIYTSPPEKKHVSTAVIKSVGAQLSKIDIEGNLGVSSFLKSLVSDKPTYCATIRHLPAPAEIVKLTGDAQIIQSITSNESLKSKNILWAQKDDKASIEVIADQSGITVMDLDKNRKAFVTDGSSPEHMITVMDALDKIVHWRRIIELENKSRSSKVADMCRFELHEINEAGEIKKHTEPQVRIFAKSEELENRFPAFRPVVHLENIQQPLYFYLLFIAFDYSISCPGEEIVYRAFEYEDKSHVELPLWKKTLGWGPAKNDVEDTCYFKLLVTTEPLDHQQFLQSGLGIHRDILGEPTPQKVFDDWTSKMIAVTMVRQDNTLNPTNNISLADGNITIKAHPSVKGSVSIGQAELNSRSGGPIHAFARLQNEQMQMVDFSPSRSTLSQNVIEINNIELADPSSLENEPLEISLKQIMNDNEVILPVAFDGKFFHVIGDTVSDEQGTHIRVREIPQMVTSDPGASGERGIFQTLKMTLCKLILGQQDVNQLRYVDKKADGTLELTRESLGLKVSKAKKVLLVLHGFGGDGLGMVNALKDNLPAEKIDAYDLILVYDYESLNTPLLETATALKKALEDLGFGKDDRKITIISHSIGGLIARWIVEQEGGNKYIDHCVLVGTPNNGSSYGKIDGYLKWAKSFLDLAINFIPKIVPFSGILLKFLKGATDLSGSIAQIDPSSDFINRLNSSQDPGVRYTVISADAAGLNIEGSGFDGFIQSAQLRLGKAMNNNEPNDLFAPVKSLQCKELWEGRKMQNIIPEPVSNHHFGYFITPHGTRDTHTVWKIMSEEL</sequence>
<name>A0A9D7T026_9BACT</name>
<gene>
    <name evidence="3" type="ORF">IPP15_23955</name>
</gene>
<dbReference type="Pfam" id="PF00656">
    <property type="entry name" value="Peptidase_C14"/>
    <property type="match status" value="1"/>
</dbReference>
<dbReference type="GO" id="GO:0004197">
    <property type="term" value="F:cysteine-type endopeptidase activity"/>
    <property type="evidence" value="ECO:0007669"/>
    <property type="project" value="InterPro"/>
</dbReference>
<dbReference type="GO" id="GO:0005737">
    <property type="term" value="C:cytoplasm"/>
    <property type="evidence" value="ECO:0007669"/>
    <property type="project" value="TreeGrafter"/>
</dbReference>
<dbReference type="Gene3D" id="3.40.50.1460">
    <property type="match status" value="1"/>
</dbReference>
<dbReference type="Proteomes" id="UP000808337">
    <property type="component" value="Unassembled WGS sequence"/>
</dbReference>
<feature type="domain" description="DUF7379" evidence="2">
    <location>
        <begin position="829"/>
        <end position="994"/>
    </location>
</feature>
<protein>
    <submittedName>
        <fullName evidence="3">Caspase family protein</fullName>
    </submittedName>
</protein>
<dbReference type="Pfam" id="PF24096">
    <property type="entry name" value="DUF7379"/>
    <property type="match status" value="1"/>
</dbReference>